<dbReference type="Gene3D" id="3.90.1140.10">
    <property type="entry name" value="Cyclic phosphodiesterase"/>
    <property type="match status" value="1"/>
</dbReference>
<dbReference type="Pfam" id="PF13563">
    <property type="entry name" value="2_5_RNA_ligase2"/>
    <property type="match status" value="1"/>
</dbReference>
<proteinExistence type="predicted"/>
<dbReference type="RefSeq" id="WP_138280574.1">
    <property type="nucleotide sequence ID" value="NZ_BMGE01000001.1"/>
</dbReference>
<dbReference type="PANTHER" id="PTHR40037:SF1">
    <property type="entry name" value="PHOSPHOESTERASE SAOUHSC_00951-RELATED"/>
    <property type="match status" value="1"/>
</dbReference>
<keyword evidence="2" id="KW-1185">Reference proteome</keyword>
<dbReference type="InterPro" id="IPR050580">
    <property type="entry name" value="2H_phosphoesterase_YjcG-like"/>
</dbReference>
<accession>A0A5R9KKY7</accession>
<dbReference type="InterPro" id="IPR009097">
    <property type="entry name" value="Cyclic_Pdiesterase"/>
</dbReference>
<dbReference type="SUPFAM" id="SSF55144">
    <property type="entry name" value="LigT-like"/>
    <property type="match status" value="1"/>
</dbReference>
<protein>
    <recommendedName>
        <fullName evidence="3">2'-5' RNA ligase family protein</fullName>
    </recommendedName>
</protein>
<reference evidence="1 2" key="1">
    <citation type="submission" date="2019-05" db="EMBL/GenBank/DDBJ databases">
        <authorList>
            <person name="Qu J.-H."/>
        </authorList>
    </citation>
    <scope>NUCLEOTIDE SEQUENCE [LARGE SCALE GENOMIC DNA]</scope>
    <source>
        <strain evidence="1 2">Z12</strain>
    </source>
</reference>
<dbReference type="AlphaFoldDB" id="A0A5R9KKY7"/>
<evidence type="ECO:0008006" key="3">
    <source>
        <dbReference type="Google" id="ProtNLM"/>
    </source>
</evidence>
<name>A0A5R9KKY7_9BACT</name>
<organism evidence="1 2">
    <name type="scientific">Dyadobacter sediminis</name>
    <dbReference type="NCBI Taxonomy" id="1493691"/>
    <lineage>
        <taxon>Bacteria</taxon>
        <taxon>Pseudomonadati</taxon>
        <taxon>Bacteroidota</taxon>
        <taxon>Cytophagia</taxon>
        <taxon>Cytophagales</taxon>
        <taxon>Spirosomataceae</taxon>
        <taxon>Dyadobacter</taxon>
    </lineage>
</organism>
<sequence>MALILNRYLIAVIPPEEINEQIRRFQYDMAERFQSSKALRNIPHITLKAPFQVAEEEHSRVLKWFKQLYTDVLPFTTELDGFGNFAASARPVMYVKPVQSPALSRLQKQIIQQFASAFPTIKVSHTEKEFSPHITIAYRDLTPAFFTNAWTVYESRPFQASFPVSEFHLMQHDENQWKTIYKYSLNLSTRVGKDADTSRDIPT</sequence>
<dbReference type="Proteomes" id="UP000309788">
    <property type="component" value="Unassembled WGS sequence"/>
</dbReference>
<comment type="caution">
    <text evidence="1">The sequence shown here is derived from an EMBL/GenBank/DDBJ whole genome shotgun (WGS) entry which is preliminary data.</text>
</comment>
<dbReference type="PANTHER" id="PTHR40037">
    <property type="entry name" value="PHOSPHOESTERASE YJCG-RELATED"/>
    <property type="match status" value="1"/>
</dbReference>
<evidence type="ECO:0000313" key="1">
    <source>
        <dbReference type="EMBL" id="TLU96878.1"/>
    </source>
</evidence>
<dbReference type="EMBL" id="VCEI01000011">
    <property type="protein sequence ID" value="TLU96878.1"/>
    <property type="molecule type" value="Genomic_DNA"/>
</dbReference>
<dbReference type="OrthoDB" id="1951600at2"/>
<gene>
    <name evidence="1" type="ORF">FEM55_07080</name>
</gene>
<evidence type="ECO:0000313" key="2">
    <source>
        <dbReference type="Proteomes" id="UP000309788"/>
    </source>
</evidence>